<evidence type="ECO:0000256" key="3">
    <source>
        <dbReference type="ARBA" id="ARBA00022679"/>
    </source>
</evidence>
<name>A0AAV1CXH7_OLDCO</name>
<dbReference type="GO" id="GO:0050404">
    <property type="term" value="F:zeatin O-beta-D-xylosyltransferase activity"/>
    <property type="evidence" value="ECO:0007669"/>
    <property type="project" value="UniProtKB-ARBA"/>
</dbReference>
<dbReference type="AlphaFoldDB" id="A0AAV1CXH7"/>
<keyword evidence="3" id="KW-0808">Transferase</keyword>
<dbReference type="Proteomes" id="UP001161247">
    <property type="component" value="Chromosome 3"/>
</dbReference>
<dbReference type="GO" id="GO:0009690">
    <property type="term" value="P:cytokinin metabolic process"/>
    <property type="evidence" value="ECO:0007669"/>
    <property type="project" value="UniProtKB-ARBA"/>
</dbReference>
<sequence>MANDNFDDQHNDVVAAVMVPLPAQGHLNQLLHLSHILSSHGLSVHFVGTPSHNRQAQVRLHGWDPEATSKIHFHNFPIPAFPIPPPNPNATNKLPVHLFPAFTATVHLRQPISELVKNLSITSRRVIVIHDSLMFYVIQDAASVPNAESYCFHSLSAFAMYVNSSERTEKLPAVLPDGVPVKDLLINGGSSSGILFPAELMEFFKLQRESRKRNWGNLFNTSRLIESEYLDSLAEEKLCGSEKNWAIGPFNPVLMKNLEKRSSEKQDKCLDWLDKQLSKSVIFVSFGSNTSLSDEQNEEIANGLKNSGQKFIWVIREGDRGDVFAAAKENQRARLPDGYEEEIENRGMGMIVRDWAPQLDILRHPSTGGFMSHCGWNSCIESISLGVAMAAWPMHSDQPINAILVTRILKVGLMVGEFGHEGELVKADVIENAVKKLMDSAEGDEIKKKAAELSDAIKKSVTKGDGEIVNKSRTEMDTFIAHITR</sequence>
<evidence type="ECO:0000259" key="4">
    <source>
        <dbReference type="Pfam" id="PF26168"/>
    </source>
</evidence>
<dbReference type="Gene3D" id="3.40.50.2000">
    <property type="entry name" value="Glycogen Phosphorylase B"/>
    <property type="match status" value="2"/>
</dbReference>
<dbReference type="FunFam" id="3.40.50.2000:FF:000238">
    <property type="entry name" value="Glycosyltransferase"/>
    <property type="match status" value="1"/>
</dbReference>
<feature type="domain" description="Glycosyltransferase N-terminal" evidence="4">
    <location>
        <begin position="13"/>
        <end position="252"/>
    </location>
</feature>
<evidence type="ECO:0000313" key="5">
    <source>
        <dbReference type="EMBL" id="CAI9099843.1"/>
    </source>
</evidence>
<evidence type="ECO:0000313" key="6">
    <source>
        <dbReference type="Proteomes" id="UP001161247"/>
    </source>
</evidence>
<comment type="similarity">
    <text evidence="1">Belongs to the UDP-glycosyltransferase family.</text>
</comment>
<dbReference type="InterPro" id="IPR058980">
    <property type="entry name" value="Glyco_transf_N"/>
</dbReference>
<dbReference type="FunFam" id="3.40.50.2000:FF:000060">
    <property type="entry name" value="Glycosyltransferase"/>
    <property type="match status" value="1"/>
</dbReference>
<dbReference type="Pfam" id="PF00201">
    <property type="entry name" value="UDPGT"/>
    <property type="match status" value="1"/>
</dbReference>
<dbReference type="EMBL" id="OX459120">
    <property type="protein sequence ID" value="CAI9099843.1"/>
    <property type="molecule type" value="Genomic_DNA"/>
</dbReference>
<dbReference type="SUPFAM" id="SSF53756">
    <property type="entry name" value="UDP-Glycosyltransferase/glycogen phosphorylase"/>
    <property type="match status" value="1"/>
</dbReference>
<reference evidence="5" key="1">
    <citation type="submission" date="2023-03" db="EMBL/GenBank/DDBJ databases">
        <authorList>
            <person name="Julca I."/>
        </authorList>
    </citation>
    <scope>NUCLEOTIDE SEQUENCE</scope>
</reference>
<dbReference type="PANTHER" id="PTHR48044">
    <property type="entry name" value="GLYCOSYLTRANSFERASE"/>
    <property type="match status" value="1"/>
</dbReference>
<dbReference type="GO" id="GO:0016138">
    <property type="term" value="P:glycoside biosynthetic process"/>
    <property type="evidence" value="ECO:0007669"/>
    <property type="project" value="UniProtKB-ARBA"/>
</dbReference>
<organism evidence="5 6">
    <name type="scientific">Oldenlandia corymbosa var. corymbosa</name>
    <dbReference type="NCBI Taxonomy" id="529605"/>
    <lineage>
        <taxon>Eukaryota</taxon>
        <taxon>Viridiplantae</taxon>
        <taxon>Streptophyta</taxon>
        <taxon>Embryophyta</taxon>
        <taxon>Tracheophyta</taxon>
        <taxon>Spermatophyta</taxon>
        <taxon>Magnoliopsida</taxon>
        <taxon>eudicotyledons</taxon>
        <taxon>Gunneridae</taxon>
        <taxon>Pentapetalae</taxon>
        <taxon>asterids</taxon>
        <taxon>lamiids</taxon>
        <taxon>Gentianales</taxon>
        <taxon>Rubiaceae</taxon>
        <taxon>Rubioideae</taxon>
        <taxon>Spermacoceae</taxon>
        <taxon>Hedyotis-Oldenlandia complex</taxon>
        <taxon>Oldenlandia</taxon>
    </lineage>
</organism>
<keyword evidence="6" id="KW-1185">Reference proteome</keyword>
<dbReference type="Pfam" id="PF26168">
    <property type="entry name" value="Glyco_transf_N"/>
    <property type="match status" value="1"/>
</dbReference>
<dbReference type="PANTHER" id="PTHR48044:SF23">
    <property type="entry name" value="ANTHOCYANIDIN 3-O-GLUCOSYLTRANSFERASE-LIKE"/>
    <property type="match status" value="1"/>
</dbReference>
<dbReference type="InterPro" id="IPR002213">
    <property type="entry name" value="UDP_glucos_trans"/>
</dbReference>
<evidence type="ECO:0000256" key="1">
    <source>
        <dbReference type="ARBA" id="ARBA00009995"/>
    </source>
</evidence>
<evidence type="ECO:0000256" key="2">
    <source>
        <dbReference type="ARBA" id="ARBA00022676"/>
    </source>
</evidence>
<proteinExistence type="inferred from homology"/>
<dbReference type="CDD" id="cd03784">
    <property type="entry name" value="GT1_Gtf-like"/>
    <property type="match status" value="1"/>
</dbReference>
<keyword evidence="2" id="KW-0328">Glycosyltransferase</keyword>
<protein>
    <submittedName>
        <fullName evidence="5">OLC1v1036725C1</fullName>
    </submittedName>
</protein>
<gene>
    <name evidence="5" type="ORF">OLC1_LOCUS9783</name>
</gene>
<accession>A0AAV1CXH7</accession>